<dbReference type="OMA" id="VMAQTAN"/>
<accession>G4Z8F2</accession>
<reference evidence="2 3" key="1">
    <citation type="journal article" date="2006" name="Science">
        <title>Phytophthora genome sequences uncover evolutionary origins and mechanisms of pathogenesis.</title>
        <authorList>
            <person name="Tyler B.M."/>
            <person name="Tripathy S."/>
            <person name="Zhang X."/>
            <person name="Dehal P."/>
            <person name="Jiang R.H."/>
            <person name="Aerts A."/>
            <person name="Arredondo F.D."/>
            <person name="Baxter L."/>
            <person name="Bensasson D."/>
            <person name="Beynon J.L."/>
            <person name="Chapman J."/>
            <person name="Damasceno C.M."/>
            <person name="Dorrance A.E."/>
            <person name="Dou D."/>
            <person name="Dickerman A.W."/>
            <person name="Dubchak I.L."/>
            <person name="Garbelotto M."/>
            <person name="Gijzen M."/>
            <person name="Gordon S.G."/>
            <person name="Govers F."/>
            <person name="Grunwald N.J."/>
            <person name="Huang W."/>
            <person name="Ivors K.L."/>
            <person name="Jones R.W."/>
            <person name="Kamoun S."/>
            <person name="Krampis K."/>
            <person name="Lamour K.H."/>
            <person name="Lee M.K."/>
            <person name="McDonald W.H."/>
            <person name="Medina M."/>
            <person name="Meijer H.J."/>
            <person name="Nordberg E.K."/>
            <person name="Maclean D.J."/>
            <person name="Ospina-Giraldo M.D."/>
            <person name="Morris P.F."/>
            <person name="Phuntumart V."/>
            <person name="Putnam N.H."/>
            <person name="Rash S."/>
            <person name="Rose J.K."/>
            <person name="Sakihama Y."/>
            <person name="Salamov A.A."/>
            <person name="Savidor A."/>
            <person name="Scheuring C.F."/>
            <person name="Smith B.M."/>
            <person name="Sobral B.W."/>
            <person name="Terry A."/>
            <person name="Torto-Alalibo T.A."/>
            <person name="Win J."/>
            <person name="Xu Z."/>
            <person name="Zhang H."/>
            <person name="Grigoriev I.V."/>
            <person name="Rokhsar D.S."/>
            <person name="Boore J.L."/>
        </authorList>
    </citation>
    <scope>NUCLEOTIDE SEQUENCE [LARGE SCALE GENOMIC DNA]</scope>
    <source>
        <strain evidence="2 3">P6497</strain>
    </source>
</reference>
<feature type="region of interest" description="Disordered" evidence="1">
    <location>
        <begin position="202"/>
        <end position="239"/>
    </location>
</feature>
<dbReference type="RefSeq" id="XP_009524589.1">
    <property type="nucleotide sequence ID" value="XM_009526294.1"/>
</dbReference>
<dbReference type="InParanoid" id="G4Z8F2"/>
<feature type="non-terminal residue" evidence="2">
    <location>
        <position position="1"/>
    </location>
</feature>
<dbReference type="Proteomes" id="UP000002640">
    <property type="component" value="Unassembled WGS sequence"/>
</dbReference>
<dbReference type="EMBL" id="JH159153">
    <property type="protein sequence ID" value="EGZ21872.1"/>
    <property type="molecule type" value="Genomic_DNA"/>
</dbReference>
<evidence type="ECO:0000313" key="2">
    <source>
        <dbReference type="EMBL" id="EGZ21872.1"/>
    </source>
</evidence>
<organism evidence="2 3">
    <name type="scientific">Phytophthora sojae (strain P6497)</name>
    <name type="common">Soybean stem and root rot agent</name>
    <name type="synonym">Phytophthora megasperma f. sp. glycines</name>
    <dbReference type="NCBI Taxonomy" id="1094619"/>
    <lineage>
        <taxon>Eukaryota</taxon>
        <taxon>Sar</taxon>
        <taxon>Stramenopiles</taxon>
        <taxon>Oomycota</taxon>
        <taxon>Peronosporomycetes</taxon>
        <taxon>Peronosporales</taxon>
        <taxon>Peronosporaceae</taxon>
        <taxon>Phytophthora</taxon>
    </lineage>
</organism>
<proteinExistence type="predicted"/>
<keyword evidence="3" id="KW-1185">Reference proteome</keyword>
<sequence>FFDWAFHVPLVDKNALTPRRKRKMNAMRERLCLVSLFIETWGYFCLLRRLEASGNGELMWWGGPTGKAPPTGEATTLLAVRGLRYMFKKDKEAYRLRIRDATKPLQIDSPRFQTLTEMLVQTGALVPTVKRSHRLSDKALARVVIDITSPTPVPDHWVPSLTKGAMRALLADKTISELRVKVETQLGDGKFWPMKVNPYNAKEGSQAGVIPPYRPDGTHSTRPGDYGRRQQPEVSRGAG</sequence>
<protein>
    <submittedName>
        <fullName evidence="2">Uncharacterized protein</fullName>
    </submittedName>
</protein>
<gene>
    <name evidence="2" type="ORF">PHYSODRAFT_497851</name>
</gene>
<dbReference type="AlphaFoldDB" id="G4Z8F2"/>
<dbReference type="GeneID" id="20657482"/>
<evidence type="ECO:0000313" key="3">
    <source>
        <dbReference type="Proteomes" id="UP000002640"/>
    </source>
</evidence>
<name>G4Z8F2_PHYSP</name>
<dbReference type="KEGG" id="psoj:PHYSODRAFT_497851"/>
<evidence type="ECO:0000256" key="1">
    <source>
        <dbReference type="SAM" id="MobiDB-lite"/>
    </source>
</evidence>